<name>A0A174A1R7_9FIRM</name>
<evidence type="ECO:0000256" key="8">
    <source>
        <dbReference type="ARBA" id="ARBA00022982"/>
    </source>
</evidence>
<organism evidence="14 15">
    <name type="scientific">Mitsuokella jalaludinii</name>
    <dbReference type="NCBI Taxonomy" id="187979"/>
    <lineage>
        <taxon>Bacteria</taxon>
        <taxon>Bacillati</taxon>
        <taxon>Bacillota</taxon>
        <taxon>Negativicutes</taxon>
        <taxon>Selenomonadales</taxon>
        <taxon>Selenomonadaceae</taxon>
        <taxon>Mitsuokella</taxon>
    </lineage>
</organism>
<evidence type="ECO:0000256" key="5">
    <source>
        <dbReference type="ARBA" id="ARBA00022617"/>
    </source>
</evidence>
<evidence type="ECO:0000256" key="4">
    <source>
        <dbReference type="ARBA" id="ARBA00022475"/>
    </source>
</evidence>
<dbReference type="EMBL" id="CYYU01000009">
    <property type="protein sequence ID" value="CUN82444.1"/>
    <property type="molecule type" value="Genomic_DNA"/>
</dbReference>
<evidence type="ECO:0000256" key="2">
    <source>
        <dbReference type="ARBA" id="ARBA00007395"/>
    </source>
</evidence>
<evidence type="ECO:0000256" key="1">
    <source>
        <dbReference type="ARBA" id="ARBA00004236"/>
    </source>
</evidence>
<dbReference type="InterPro" id="IPR036280">
    <property type="entry name" value="Multihaem_cyt_sf"/>
</dbReference>
<feature type="transmembrane region" description="Helical" evidence="12">
    <location>
        <begin position="12"/>
        <end position="35"/>
    </location>
</feature>
<dbReference type="GO" id="GO:0009061">
    <property type="term" value="P:anaerobic respiration"/>
    <property type="evidence" value="ECO:0007669"/>
    <property type="project" value="TreeGrafter"/>
</dbReference>
<dbReference type="Gene3D" id="1.10.3820.10">
    <property type="entry name" value="Di-heme elbow motif domain"/>
    <property type="match status" value="1"/>
</dbReference>
<dbReference type="PANTHER" id="PTHR30333:SF1">
    <property type="entry name" value="CYTOCHROME C-TYPE PROTEIN NAPC"/>
    <property type="match status" value="1"/>
</dbReference>
<feature type="domain" description="NapC/NirT cytochrome c N-terminal" evidence="13">
    <location>
        <begin position="9"/>
        <end position="151"/>
    </location>
</feature>
<dbReference type="InterPro" id="IPR005126">
    <property type="entry name" value="NapC/NirT_cyt_c_N"/>
</dbReference>
<dbReference type="GO" id="GO:0046872">
    <property type="term" value="F:metal ion binding"/>
    <property type="evidence" value="ECO:0007669"/>
    <property type="project" value="UniProtKB-KW"/>
</dbReference>
<dbReference type="Proteomes" id="UP000095546">
    <property type="component" value="Unassembled WGS sequence"/>
</dbReference>
<keyword evidence="11 12" id="KW-0472">Membrane</keyword>
<evidence type="ECO:0000256" key="6">
    <source>
        <dbReference type="ARBA" id="ARBA00022692"/>
    </source>
</evidence>
<dbReference type="InterPro" id="IPR038266">
    <property type="entry name" value="NapC/NirT_cytc_sf"/>
</dbReference>
<keyword evidence="3" id="KW-0813">Transport</keyword>
<dbReference type="InterPro" id="IPR051174">
    <property type="entry name" value="Cytochrome_c-type_ET"/>
</dbReference>
<keyword evidence="10" id="KW-0408">Iron</keyword>
<dbReference type="GeneID" id="83709959"/>
<evidence type="ECO:0000256" key="3">
    <source>
        <dbReference type="ARBA" id="ARBA00022448"/>
    </source>
</evidence>
<keyword evidence="4" id="KW-1003">Cell membrane</keyword>
<evidence type="ECO:0000256" key="11">
    <source>
        <dbReference type="ARBA" id="ARBA00023136"/>
    </source>
</evidence>
<evidence type="ECO:0000256" key="12">
    <source>
        <dbReference type="SAM" id="Phobius"/>
    </source>
</evidence>
<keyword evidence="15" id="KW-1185">Reference proteome</keyword>
<dbReference type="GO" id="GO:0005886">
    <property type="term" value="C:plasma membrane"/>
    <property type="evidence" value="ECO:0007669"/>
    <property type="project" value="UniProtKB-SubCell"/>
</dbReference>
<dbReference type="RefSeq" id="WP_036374287.1">
    <property type="nucleotide sequence ID" value="NZ_CABIWZ010000009.1"/>
</dbReference>
<keyword evidence="7" id="KW-0479">Metal-binding</keyword>
<evidence type="ECO:0000256" key="9">
    <source>
        <dbReference type="ARBA" id="ARBA00022989"/>
    </source>
</evidence>
<evidence type="ECO:0000256" key="7">
    <source>
        <dbReference type="ARBA" id="ARBA00022723"/>
    </source>
</evidence>
<keyword evidence="8" id="KW-0249">Electron transport</keyword>
<dbReference type="PANTHER" id="PTHR30333">
    <property type="entry name" value="CYTOCHROME C-TYPE PROTEIN"/>
    <property type="match status" value="1"/>
</dbReference>
<keyword evidence="6 12" id="KW-0812">Transmembrane</keyword>
<accession>A0A174A1R7</accession>
<evidence type="ECO:0000313" key="14">
    <source>
        <dbReference type="EMBL" id="CUN82444.1"/>
    </source>
</evidence>
<gene>
    <name evidence="14" type="primary">nrfH</name>
    <name evidence="14" type="ORF">ERS852385_01451</name>
</gene>
<sequence>MEFKELFQKHTLACLAGGFVIGVAVCGIGSAAMAFSGSPAFCGSCHAMKGEAATFAMSSHRALECTDCHLPHDNAVHYMFEKGRTGMIDTYHEVLRDYPANIKISSEGRQTVNDNCLRCHQTTMGSVHADVGVSMDTGGDCLKCHSSIAHGSNHLEGGIKVE</sequence>
<evidence type="ECO:0000256" key="10">
    <source>
        <dbReference type="ARBA" id="ARBA00023004"/>
    </source>
</evidence>
<dbReference type="AlphaFoldDB" id="A0A174A1R7"/>
<proteinExistence type="inferred from homology"/>
<evidence type="ECO:0000313" key="15">
    <source>
        <dbReference type="Proteomes" id="UP000095546"/>
    </source>
</evidence>
<keyword evidence="5" id="KW-0349">Heme</keyword>
<dbReference type="Pfam" id="PF03264">
    <property type="entry name" value="Cytochrom_NNT"/>
    <property type="match status" value="1"/>
</dbReference>
<dbReference type="eggNOG" id="COG3005">
    <property type="taxonomic scope" value="Bacteria"/>
</dbReference>
<dbReference type="OrthoDB" id="9782159at2"/>
<comment type="similarity">
    <text evidence="2">Belongs to the NapC/NirT/NrfH family.</text>
</comment>
<protein>
    <submittedName>
        <fullName evidence="14">Cytochrome c-type protein NrfH</fullName>
    </submittedName>
</protein>
<comment type="subcellular location">
    <subcellularLocation>
        <location evidence="1">Cell membrane</location>
    </subcellularLocation>
</comment>
<dbReference type="STRING" id="187979.ERS852385_01451"/>
<dbReference type="GO" id="GO:0009055">
    <property type="term" value="F:electron transfer activity"/>
    <property type="evidence" value="ECO:0007669"/>
    <property type="project" value="TreeGrafter"/>
</dbReference>
<keyword evidence="9 12" id="KW-1133">Transmembrane helix</keyword>
<dbReference type="SUPFAM" id="SSF48695">
    <property type="entry name" value="Multiheme cytochromes"/>
    <property type="match status" value="1"/>
</dbReference>
<reference evidence="14 15" key="1">
    <citation type="submission" date="2015-09" db="EMBL/GenBank/DDBJ databases">
        <authorList>
            <consortium name="Pathogen Informatics"/>
        </authorList>
    </citation>
    <scope>NUCLEOTIDE SEQUENCE [LARGE SCALE GENOMIC DNA]</scope>
    <source>
        <strain evidence="14 15">2789STDY5608828</strain>
    </source>
</reference>
<evidence type="ECO:0000259" key="13">
    <source>
        <dbReference type="Pfam" id="PF03264"/>
    </source>
</evidence>